<dbReference type="PANTHER" id="PTHR34047:SF8">
    <property type="entry name" value="PROTEIN YKFC"/>
    <property type="match status" value="1"/>
</dbReference>
<keyword evidence="1" id="KW-0808">Transferase</keyword>
<name>A0AAV3XTA5_9CYAN</name>
<dbReference type="GO" id="GO:0003964">
    <property type="term" value="F:RNA-directed DNA polymerase activity"/>
    <property type="evidence" value="ECO:0007669"/>
    <property type="project" value="UniProtKB-KW"/>
</dbReference>
<dbReference type="EMBL" id="BLAY01000380">
    <property type="protein sequence ID" value="GET44504.1"/>
    <property type="molecule type" value="Genomic_DNA"/>
</dbReference>
<dbReference type="RefSeq" id="WP_226594600.1">
    <property type="nucleotide sequence ID" value="NZ_BLAY01000380.1"/>
</dbReference>
<protein>
    <submittedName>
        <fullName evidence="1">Reverse transcriptase</fullName>
    </submittedName>
</protein>
<dbReference type="Proteomes" id="UP001050975">
    <property type="component" value="Unassembled WGS sequence"/>
</dbReference>
<keyword evidence="1" id="KW-0548">Nucleotidyltransferase</keyword>
<accession>A0AAV3XTA5</accession>
<dbReference type="InterPro" id="IPR051083">
    <property type="entry name" value="GrpII_Intron_Splice-Mob/Def"/>
</dbReference>
<gene>
    <name evidence="1" type="ORF">MiSe_93340</name>
</gene>
<reference evidence="1" key="1">
    <citation type="submission" date="2019-10" db="EMBL/GenBank/DDBJ databases">
        <title>Draft genome sequece of Microseira wollei NIES-4236.</title>
        <authorList>
            <person name="Yamaguchi H."/>
            <person name="Suzuki S."/>
            <person name="Kawachi M."/>
        </authorList>
    </citation>
    <scope>NUCLEOTIDE SEQUENCE</scope>
    <source>
        <strain evidence="1">NIES-4236</strain>
    </source>
</reference>
<organism evidence="1 2">
    <name type="scientific">Microseira wollei NIES-4236</name>
    <dbReference type="NCBI Taxonomy" id="2530354"/>
    <lineage>
        <taxon>Bacteria</taxon>
        <taxon>Bacillati</taxon>
        <taxon>Cyanobacteriota</taxon>
        <taxon>Cyanophyceae</taxon>
        <taxon>Oscillatoriophycideae</taxon>
        <taxon>Aerosakkonematales</taxon>
        <taxon>Aerosakkonemataceae</taxon>
        <taxon>Microseira</taxon>
    </lineage>
</organism>
<dbReference type="AlphaFoldDB" id="A0AAV3XTA5"/>
<dbReference type="PANTHER" id="PTHR34047">
    <property type="entry name" value="NUCLEAR INTRON MATURASE 1, MITOCHONDRIAL-RELATED"/>
    <property type="match status" value="1"/>
</dbReference>
<sequence length="128" mass="14420">MSDIIKTQRSLARKAEHNPQHQFDHLYRLICREDWIHAALKSVLSNQGAKTAGIDGVTKKELASSSAKAVFVCQLQAELRSKQFRPKPVRRAYIPKANGKRRPLGIATLKDRVVQMLLKMVQGTNMGK</sequence>
<evidence type="ECO:0000313" key="1">
    <source>
        <dbReference type="EMBL" id="GET44504.1"/>
    </source>
</evidence>
<dbReference type="SUPFAM" id="SSF56672">
    <property type="entry name" value="DNA/RNA polymerases"/>
    <property type="match status" value="1"/>
</dbReference>
<proteinExistence type="predicted"/>
<dbReference type="InterPro" id="IPR043502">
    <property type="entry name" value="DNA/RNA_pol_sf"/>
</dbReference>
<comment type="caution">
    <text evidence="1">The sequence shown here is derived from an EMBL/GenBank/DDBJ whole genome shotgun (WGS) entry which is preliminary data.</text>
</comment>
<keyword evidence="1" id="KW-0695">RNA-directed DNA polymerase</keyword>
<evidence type="ECO:0000313" key="2">
    <source>
        <dbReference type="Proteomes" id="UP001050975"/>
    </source>
</evidence>
<keyword evidence="2" id="KW-1185">Reference proteome</keyword>